<reference evidence="3" key="1">
    <citation type="submission" date="2015-07" db="EMBL/GenBank/DDBJ databases">
        <authorList>
            <person name="Noorani M."/>
        </authorList>
    </citation>
    <scope>NUCLEOTIDE SEQUENCE [LARGE SCALE GENOMIC DNA]</scope>
</reference>
<keyword evidence="2" id="KW-0378">Hydrolase</keyword>
<feature type="domain" description="HNH nuclease" evidence="1">
    <location>
        <begin position="1"/>
        <end position="53"/>
    </location>
</feature>
<accession>A0A0K1Y7W2</accession>
<dbReference type="Gene3D" id="1.10.30.50">
    <property type="match status" value="1"/>
</dbReference>
<dbReference type="InterPro" id="IPR029471">
    <property type="entry name" value="HNH_5"/>
</dbReference>
<dbReference type="GO" id="GO:0004519">
    <property type="term" value="F:endonuclease activity"/>
    <property type="evidence" value="ECO:0007669"/>
    <property type="project" value="UniProtKB-KW"/>
</dbReference>
<protein>
    <submittedName>
        <fullName evidence="2">HNH endonuclease</fullName>
    </submittedName>
</protein>
<dbReference type="InterPro" id="IPR052892">
    <property type="entry name" value="NA-targeting_endonuclease"/>
</dbReference>
<keyword evidence="3" id="KW-1185">Reference proteome</keyword>
<dbReference type="SMART" id="SM00507">
    <property type="entry name" value="HNHc"/>
    <property type="match status" value="1"/>
</dbReference>
<dbReference type="GeneID" id="26639211"/>
<dbReference type="InterPro" id="IPR003615">
    <property type="entry name" value="HNH_nuc"/>
</dbReference>
<dbReference type="Proteomes" id="UP000201810">
    <property type="component" value="Segment"/>
</dbReference>
<dbReference type="PANTHER" id="PTHR33877">
    <property type="entry name" value="SLL1193 PROTEIN"/>
    <property type="match status" value="1"/>
</dbReference>
<dbReference type="Pfam" id="PF14279">
    <property type="entry name" value="HNH_5"/>
    <property type="match status" value="1"/>
</dbReference>
<keyword evidence="2" id="KW-0540">Nuclease</keyword>
<dbReference type="KEGG" id="vg:26639211"/>
<sequence length="213" mass="23841">MRFEILHRDGHACHYCGAKAPNAELTVDHIVPSSLGGSDDPTNLVTACQPCNSGKSSSNPDSSLVAEVSKDAERFAAAIKEVARQREAEAAEVKKWFSRAWFLASDGLIDIYDEDEQLIARNCSIDVYMEPLDYPHVHTWRFPERDANWVSTVQSLIAAGLERDHIERLIGIAMASRVGRKVKWRYFCGCAWKAVRELHTAAAELVRNEEGVR</sequence>
<dbReference type="PANTHER" id="PTHR33877:SF2">
    <property type="entry name" value="OS07G0170200 PROTEIN"/>
    <property type="match status" value="1"/>
</dbReference>
<gene>
    <name evidence="2" type="ORF">SEA_DANTE_73</name>
</gene>
<dbReference type="OrthoDB" id="23819at10239"/>
<dbReference type="EMBL" id="KT309034">
    <property type="protein sequence ID" value="AKY02984.1"/>
    <property type="molecule type" value="Genomic_DNA"/>
</dbReference>
<dbReference type="CDD" id="cd00085">
    <property type="entry name" value="HNHc"/>
    <property type="match status" value="1"/>
</dbReference>
<dbReference type="RefSeq" id="YP_009212715.1">
    <property type="nucleotide sequence ID" value="NC_028946.1"/>
</dbReference>
<evidence type="ECO:0000313" key="3">
    <source>
        <dbReference type="Proteomes" id="UP000201810"/>
    </source>
</evidence>
<organism evidence="2 3">
    <name type="scientific">Mycobacterium phage Dante</name>
    <dbReference type="NCBI Taxonomy" id="1698357"/>
    <lineage>
        <taxon>Viruses</taxon>
        <taxon>Duplodnaviria</taxon>
        <taxon>Heunggongvirae</taxon>
        <taxon>Uroviricota</taxon>
        <taxon>Caudoviricetes</taxon>
        <taxon>Gracegardnervirinae</taxon>
        <taxon>Cheoctovirus</taxon>
        <taxon>Cheoctovirus dante</taxon>
    </lineage>
</organism>
<evidence type="ECO:0000259" key="1">
    <source>
        <dbReference type="SMART" id="SM00507"/>
    </source>
</evidence>
<evidence type="ECO:0000313" key="2">
    <source>
        <dbReference type="EMBL" id="AKY02984.1"/>
    </source>
</evidence>
<proteinExistence type="predicted"/>
<name>A0A0K1Y7W2_9CAUD</name>
<keyword evidence="2" id="KW-0255">Endonuclease</keyword>